<organism evidence="2 3">
    <name type="scientific">Octopus vulgaris</name>
    <name type="common">Common octopus</name>
    <dbReference type="NCBI Taxonomy" id="6645"/>
    <lineage>
        <taxon>Eukaryota</taxon>
        <taxon>Metazoa</taxon>
        <taxon>Spiralia</taxon>
        <taxon>Lophotrochozoa</taxon>
        <taxon>Mollusca</taxon>
        <taxon>Cephalopoda</taxon>
        <taxon>Coleoidea</taxon>
        <taxon>Octopodiformes</taxon>
        <taxon>Octopoda</taxon>
        <taxon>Incirrata</taxon>
        <taxon>Octopodidae</taxon>
        <taxon>Octopus</taxon>
    </lineage>
</organism>
<dbReference type="EMBL" id="OX597824">
    <property type="protein sequence ID" value="CAI9729943.1"/>
    <property type="molecule type" value="Genomic_DNA"/>
</dbReference>
<accession>A0AA36B9K1</accession>
<keyword evidence="1" id="KW-0812">Transmembrane</keyword>
<keyword evidence="1" id="KW-1133">Transmembrane helix</keyword>
<evidence type="ECO:0000313" key="2">
    <source>
        <dbReference type="EMBL" id="CAI9729943.1"/>
    </source>
</evidence>
<keyword evidence="1" id="KW-0472">Membrane</keyword>
<protein>
    <submittedName>
        <fullName evidence="2">Uncharacterized protein</fullName>
    </submittedName>
</protein>
<dbReference type="Proteomes" id="UP001162480">
    <property type="component" value="Chromosome 11"/>
</dbReference>
<evidence type="ECO:0000256" key="1">
    <source>
        <dbReference type="SAM" id="Phobius"/>
    </source>
</evidence>
<sequence>METVIFDKFSELCICFSNPFSLIQKFKGKSRNTYSYCYYCYYGKSFLKKKPLQCSVNFPSVTATLLTMMMIMIASIDSTIKPYHPPSLTIYLLCTCDVIEHFLRILKGSLFVMNETITLFLNYHHTKTFSPLINWFWRLCA</sequence>
<evidence type="ECO:0000313" key="3">
    <source>
        <dbReference type="Proteomes" id="UP001162480"/>
    </source>
</evidence>
<proteinExistence type="predicted"/>
<keyword evidence="3" id="KW-1185">Reference proteome</keyword>
<reference evidence="2" key="1">
    <citation type="submission" date="2023-08" db="EMBL/GenBank/DDBJ databases">
        <authorList>
            <person name="Alioto T."/>
            <person name="Alioto T."/>
            <person name="Gomez Garrido J."/>
        </authorList>
    </citation>
    <scope>NUCLEOTIDE SEQUENCE</scope>
</reference>
<gene>
    <name evidence="2" type="ORF">OCTVUL_1B026979</name>
</gene>
<name>A0AA36B9K1_OCTVU</name>
<feature type="transmembrane region" description="Helical" evidence="1">
    <location>
        <begin position="56"/>
        <end position="76"/>
    </location>
</feature>
<dbReference type="AlphaFoldDB" id="A0AA36B9K1"/>